<gene>
    <name evidence="1" type="ORF">PR048_003882</name>
</gene>
<proteinExistence type="predicted"/>
<evidence type="ECO:0000313" key="2">
    <source>
        <dbReference type="Proteomes" id="UP001159363"/>
    </source>
</evidence>
<dbReference type="EMBL" id="JARBHB010000001">
    <property type="protein sequence ID" value="KAJ8898522.1"/>
    <property type="molecule type" value="Genomic_DNA"/>
</dbReference>
<reference evidence="1 2" key="1">
    <citation type="submission" date="2023-02" db="EMBL/GenBank/DDBJ databases">
        <title>LHISI_Scaffold_Assembly.</title>
        <authorList>
            <person name="Stuart O.P."/>
            <person name="Cleave R."/>
            <person name="Magrath M.J.L."/>
            <person name="Mikheyev A.S."/>
        </authorList>
    </citation>
    <scope>NUCLEOTIDE SEQUENCE [LARGE SCALE GENOMIC DNA]</scope>
    <source>
        <strain evidence="1">Daus_M_001</strain>
        <tissue evidence="1">Leg muscle</tissue>
    </source>
</reference>
<keyword evidence="2" id="KW-1185">Reference proteome</keyword>
<accession>A0ABQ9IPR2</accession>
<dbReference type="Proteomes" id="UP001159363">
    <property type="component" value="Chromosome 1"/>
</dbReference>
<name>A0ABQ9IPR2_9NEOP</name>
<protein>
    <submittedName>
        <fullName evidence="1">Uncharacterized protein</fullName>
    </submittedName>
</protein>
<comment type="caution">
    <text evidence="1">The sequence shown here is derived from an EMBL/GenBank/DDBJ whole genome shotgun (WGS) entry which is preliminary data.</text>
</comment>
<sequence>MSRSRFLISSTLLLKQIPFRFPSIPGRFTTDFRQSITCQTMPLVGGFSRDLPFPPFLHFGGVPYSPHFTLVDSQGLAVPTGHDGGIAGELQPTLRPPFFSPHPPSSLSFTTLLSSLPTFFHLPRSLREPRRS</sequence>
<evidence type="ECO:0000313" key="1">
    <source>
        <dbReference type="EMBL" id="KAJ8898522.1"/>
    </source>
</evidence>
<organism evidence="1 2">
    <name type="scientific">Dryococelus australis</name>
    <dbReference type="NCBI Taxonomy" id="614101"/>
    <lineage>
        <taxon>Eukaryota</taxon>
        <taxon>Metazoa</taxon>
        <taxon>Ecdysozoa</taxon>
        <taxon>Arthropoda</taxon>
        <taxon>Hexapoda</taxon>
        <taxon>Insecta</taxon>
        <taxon>Pterygota</taxon>
        <taxon>Neoptera</taxon>
        <taxon>Polyneoptera</taxon>
        <taxon>Phasmatodea</taxon>
        <taxon>Verophasmatodea</taxon>
        <taxon>Anareolatae</taxon>
        <taxon>Phasmatidae</taxon>
        <taxon>Eurycanthinae</taxon>
        <taxon>Dryococelus</taxon>
    </lineage>
</organism>